<feature type="domain" description="Contractile injection system tube protein N-terminal" evidence="1">
    <location>
        <begin position="6"/>
        <end position="160"/>
    </location>
</feature>
<dbReference type="InterPro" id="IPR045361">
    <property type="entry name" value="CIS_tube_prot_N"/>
</dbReference>
<protein>
    <recommendedName>
        <fullName evidence="1">Contractile injection system tube protein N-terminal domain-containing protein</fullName>
    </recommendedName>
</protein>
<name>A0ABQ1JYG6_9FLAO</name>
<evidence type="ECO:0000313" key="3">
    <source>
        <dbReference type="Proteomes" id="UP000615760"/>
    </source>
</evidence>
<comment type="caution">
    <text evidence="2">The sequence shown here is derived from an EMBL/GenBank/DDBJ whole genome shotgun (WGS) entry which is preliminary data.</text>
</comment>
<evidence type="ECO:0000313" key="2">
    <source>
        <dbReference type="EMBL" id="GGB79217.1"/>
    </source>
</evidence>
<evidence type="ECO:0000259" key="1">
    <source>
        <dbReference type="Pfam" id="PF19266"/>
    </source>
</evidence>
<gene>
    <name evidence="2" type="ORF">GCM10007424_19220</name>
</gene>
<dbReference type="RefSeq" id="WP_229665930.1">
    <property type="nucleotide sequence ID" value="NZ_BMJE01000004.1"/>
</dbReference>
<proteinExistence type="predicted"/>
<organism evidence="2 3">
    <name type="scientific">Flavobacterium suaedae</name>
    <dbReference type="NCBI Taxonomy" id="1767027"/>
    <lineage>
        <taxon>Bacteria</taxon>
        <taxon>Pseudomonadati</taxon>
        <taxon>Bacteroidota</taxon>
        <taxon>Flavobacteriia</taxon>
        <taxon>Flavobacteriales</taxon>
        <taxon>Flavobacteriaceae</taxon>
        <taxon>Flavobacterium</taxon>
    </lineage>
</organism>
<reference evidence="3" key="1">
    <citation type="journal article" date="2019" name="Int. J. Syst. Evol. Microbiol.">
        <title>The Global Catalogue of Microorganisms (GCM) 10K type strain sequencing project: providing services to taxonomists for standard genome sequencing and annotation.</title>
        <authorList>
            <consortium name="The Broad Institute Genomics Platform"/>
            <consortium name="The Broad Institute Genome Sequencing Center for Infectious Disease"/>
            <person name="Wu L."/>
            <person name="Ma J."/>
        </authorList>
    </citation>
    <scope>NUCLEOTIDE SEQUENCE [LARGE SCALE GENOMIC DNA]</scope>
    <source>
        <strain evidence="3">CGMCC 1.15461</strain>
    </source>
</reference>
<sequence>MSNGSLEYMQITGYTDEGFSLPFSGQPYTFMVNPDNIKWQRGIDYNEQQAPNTSSPSQKYKSTPCEKLSFDIVIDCTGIIDPKRTDMAKEISDLEKIIYTYNGDIHRPNFVKVQWGKNIVFKGVLTSMDSSYTLFKPDGSPLRAKISLSFSEYTDPKTVAKEDSQKSPDITHLVTVEEGMTLPQLCEKVWKEDSYYIHVAKFNGLNKFRKLKGGSKLIFPPIIQPN</sequence>
<accession>A0ABQ1JYG6</accession>
<dbReference type="Pfam" id="PF19266">
    <property type="entry name" value="CIS_tube"/>
    <property type="match status" value="1"/>
</dbReference>
<dbReference type="EMBL" id="BMJE01000004">
    <property type="protein sequence ID" value="GGB79217.1"/>
    <property type="molecule type" value="Genomic_DNA"/>
</dbReference>
<dbReference type="Proteomes" id="UP000615760">
    <property type="component" value="Unassembled WGS sequence"/>
</dbReference>
<keyword evidence="3" id="KW-1185">Reference proteome</keyword>